<keyword evidence="2" id="KW-1185">Reference proteome</keyword>
<reference evidence="1 2" key="1">
    <citation type="submission" date="2011-02" db="EMBL/GenBank/DDBJ databases">
        <title>The Genome Sequence of Sphaeroforma arctica JP610.</title>
        <authorList>
            <consortium name="The Broad Institute Genome Sequencing Platform"/>
            <person name="Russ C."/>
            <person name="Cuomo C."/>
            <person name="Young S.K."/>
            <person name="Zeng Q."/>
            <person name="Gargeya S."/>
            <person name="Alvarado L."/>
            <person name="Berlin A."/>
            <person name="Chapman S.B."/>
            <person name="Chen Z."/>
            <person name="Freedman E."/>
            <person name="Gellesch M."/>
            <person name="Goldberg J."/>
            <person name="Griggs A."/>
            <person name="Gujja S."/>
            <person name="Heilman E."/>
            <person name="Heiman D."/>
            <person name="Howarth C."/>
            <person name="Mehta T."/>
            <person name="Neiman D."/>
            <person name="Pearson M."/>
            <person name="Roberts A."/>
            <person name="Saif S."/>
            <person name="Shea T."/>
            <person name="Shenoy N."/>
            <person name="Sisk P."/>
            <person name="Stolte C."/>
            <person name="Sykes S."/>
            <person name="White J."/>
            <person name="Yandava C."/>
            <person name="Burger G."/>
            <person name="Gray M.W."/>
            <person name="Holland P.W.H."/>
            <person name="King N."/>
            <person name="Lang F.B.F."/>
            <person name="Roger A.J."/>
            <person name="Ruiz-Trillo I."/>
            <person name="Haas B."/>
            <person name="Nusbaum C."/>
            <person name="Birren B."/>
        </authorList>
    </citation>
    <scope>NUCLEOTIDE SEQUENCE [LARGE SCALE GENOMIC DNA]</scope>
    <source>
        <strain evidence="1 2">JP610</strain>
    </source>
</reference>
<dbReference type="AlphaFoldDB" id="A0A0L0F489"/>
<gene>
    <name evidence="1" type="ORF">SARC_16475</name>
</gene>
<dbReference type="Proteomes" id="UP000054560">
    <property type="component" value="Unassembled WGS sequence"/>
</dbReference>
<name>A0A0L0F489_9EUKA</name>
<evidence type="ECO:0000313" key="1">
    <source>
        <dbReference type="EMBL" id="KNC70993.1"/>
    </source>
</evidence>
<organism evidence="1 2">
    <name type="scientific">Sphaeroforma arctica JP610</name>
    <dbReference type="NCBI Taxonomy" id="667725"/>
    <lineage>
        <taxon>Eukaryota</taxon>
        <taxon>Ichthyosporea</taxon>
        <taxon>Ichthyophonida</taxon>
        <taxon>Sphaeroforma</taxon>
    </lineage>
</organism>
<feature type="non-terminal residue" evidence="1">
    <location>
        <position position="86"/>
    </location>
</feature>
<feature type="non-terminal residue" evidence="1">
    <location>
        <position position="1"/>
    </location>
</feature>
<evidence type="ECO:0000313" key="2">
    <source>
        <dbReference type="Proteomes" id="UP000054560"/>
    </source>
</evidence>
<accession>A0A0L0F489</accession>
<protein>
    <submittedName>
        <fullName evidence="1">Uncharacterized protein</fullName>
    </submittedName>
</protein>
<dbReference type="RefSeq" id="XP_014144895.1">
    <property type="nucleotide sequence ID" value="XM_014289420.1"/>
</dbReference>
<sequence>VCVLNYRFLPPILTLLAASPRPVAVLPNSLPELLTGPPKVPERTYKSKLTKGSIKSCESVTKDVPIKLHMTYATNKAISSNINLIQ</sequence>
<dbReference type="GeneID" id="25916979"/>
<proteinExistence type="predicted"/>
<dbReference type="EMBL" id="KQ249752">
    <property type="protein sequence ID" value="KNC70993.1"/>
    <property type="molecule type" value="Genomic_DNA"/>
</dbReference>